<dbReference type="SMART" id="SM00847">
    <property type="entry name" value="HA2"/>
    <property type="match status" value="1"/>
</dbReference>
<dbReference type="SMART" id="SM00490">
    <property type="entry name" value="HELICc"/>
    <property type="match status" value="1"/>
</dbReference>
<dbReference type="PROSITE" id="PS51194">
    <property type="entry name" value="HELICASE_CTER"/>
    <property type="match status" value="1"/>
</dbReference>
<evidence type="ECO:0000256" key="7">
    <source>
        <dbReference type="ARBA" id="ARBA00022840"/>
    </source>
</evidence>
<keyword evidence="7" id="KW-0067">ATP-binding</keyword>
<protein>
    <recommendedName>
        <fullName evidence="2">RNA helicase</fullName>
        <ecNumber evidence="2">3.6.4.13</ecNumber>
    </recommendedName>
</protein>
<dbReference type="GO" id="GO:0071013">
    <property type="term" value="C:catalytic step 2 spliceosome"/>
    <property type="evidence" value="ECO:0007669"/>
    <property type="project" value="TreeGrafter"/>
</dbReference>
<dbReference type="InterPro" id="IPR014001">
    <property type="entry name" value="Helicase_ATP-bd"/>
</dbReference>
<evidence type="ECO:0000259" key="12">
    <source>
        <dbReference type="PROSITE" id="PS51194"/>
    </source>
</evidence>
<dbReference type="EMBL" id="SDOV01000004">
    <property type="protein sequence ID" value="KAH7642327.1"/>
    <property type="molecule type" value="Genomic_DNA"/>
</dbReference>
<keyword evidence="6 13" id="KW-0347">Helicase</keyword>
<sequence>MSTSKGNVKQSMNEDCSENDHDFQTVPFNPNKSLSIEQQRLRLPIYNFKNHIAYLLEKYQVLIVIGETSCGKSTQLPQFLHEFAYVNFNETLGQIQIIGITQPRRIATISLASRVAEEMNVDLGAEVGYSIRFEDVCDEKLTKIKFMTEGILIREMMNDPLLTKYSIIIVDEAHERSVNTDILLSLLKKIIKKRSDLKVIISSATLETESICNYFNTIGKQKIDRSTVLCIDGRTFPVEVNFLIEPTADYVKESVETVIKIHENFPNGDILVFLTGQEEVEEAVESIFEYSKDLKNKYENYKKLLVFPLYASLPTNEQVKVFQILPRHIRKVIVATNIAEASITIPGVSYVVDCGFVKIRNFNSKSATDSLMVVPITKASAQQRSGRAGRMKSGYAFRLYTEEDFRKLADFTLPEIERISLSSTILQLKALGIDNIVKFDFISPPPSKNIIAAFDILFALKAIDDNGSLTDPLGMQMAEFPLNPTFSKMLLISEQFGCSEEILTIASMLQVQNIFTYPHGQRAQQARRAKHNFSVEEGDLITYLNIYNQFMKASQIRSWSDKNYLHYKGLLRAVEIRNRLKSLLHRFKIRLISNNDVESILKCIVAGFFTNAAQLGEDGIYRTIRGNYELHIHPTSVLYTMKRLPKFVLFTEVIHTTKDFMKYISVIKPNWLYELAPHYYEFGTKKKKK</sequence>
<dbReference type="OrthoDB" id="10253254at2759"/>
<dbReference type="Gene3D" id="1.20.120.1080">
    <property type="match status" value="1"/>
</dbReference>
<name>A0A9D4P2B8_DERFA</name>
<feature type="domain" description="Helicase ATP-binding" evidence="11">
    <location>
        <begin position="53"/>
        <end position="224"/>
    </location>
</feature>
<evidence type="ECO:0000256" key="2">
    <source>
        <dbReference type="ARBA" id="ARBA00012552"/>
    </source>
</evidence>
<dbReference type="InterPro" id="IPR011545">
    <property type="entry name" value="DEAD/DEAH_box_helicase_dom"/>
</dbReference>
<keyword evidence="5" id="KW-0378">Hydrolase</keyword>
<evidence type="ECO:0000256" key="9">
    <source>
        <dbReference type="ARBA" id="ARBA00047984"/>
    </source>
</evidence>
<dbReference type="Gene3D" id="3.40.50.300">
    <property type="entry name" value="P-loop containing nucleotide triphosphate hydrolases"/>
    <property type="match status" value="2"/>
</dbReference>
<evidence type="ECO:0000256" key="3">
    <source>
        <dbReference type="ARBA" id="ARBA00022664"/>
    </source>
</evidence>
<dbReference type="GO" id="GO:0003724">
    <property type="term" value="F:RNA helicase activity"/>
    <property type="evidence" value="ECO:0007669"/>
    <property type="project" value="UniProtKB-EC"/>
</dbReference>
<keyword evidence="8" id="KW-0508">mRNA splicing</keyword>
<dbReference type="InterPro" id="IPR011709">
    <property type="entry name" value="DEAD-box_helicase_OB_fold"/>
</dbReference>
<dbReference type="Pfam" id="PF07717">
    <property type="entry name" value="OB_NTP_bind"/>
    <property type="match status" value="1"/>
</dbReference>
<dbReference type="PROSITE" id="PS00690">
    <property type="entry name" value="DEAH_ATP_HELICASE"/>
    <property type="match status" value="1"/>
</dbReference>
<evidence type="ECO:0000256" key="8">
    <source>
        <dbReference type="ARBA" id="ARBA00023187"/>
    </source>
</evidence>
<evidence type="ECO:0000259" key="11">
    <source>
        <dbReference type="PROSITE" id="PS51192"/>
    </source>
</evidence>
<comment type="catalytic activity">
    <reaction evidence="9">
        <text>ATP + H2O = ADP + phosphate + H(+)</text>
        <dbReference type="Rhea" id="RHEA:13065"/>
        <dbReference type="ChEBI" id="CHEBI:15377"/>
        <dbReference type="ChEBI" id="CHEBI:15378"/>
        <dbReference type="ChEBI" id="CHEBI:30616"/>
        <dbReference type="ChEBI" id="CHEBI:43474"/>
        <dbReference type="ChEBI" id="CHEBI:456216"/>
        <dbReference type="EC" id="3.6.4.13"/>
    </reaction>
</comment>
<comment type="caution">
    <text evidence="13">The sequence shown here is derived from an EMBL/GenBank/DDBJ whole genome shotgun (WGS) entry which is preliminary data.</text>
</comment>
<dbReference type="InterPro" id="IPR048333">
    <property type="entry name" value="HA2_WH"/>
</dbReference>
<dbReference type="PANTHER" id="PTHR18934">
    <property type="entry name" value="ATP-DEPENDENT RNA HELICASE"/>
    <property type="match status" value="1"/>
</dbReference>
<dbReference type="GO" id="GO:0003006">
    <property type="term" value="P:developmental process involved in reproduction"/>
    <property type="evidence" value="ECO:0007669"/>
    <property type="project" value="UniProtKB-ARBA"/>
</dbReference>
<accession>A0A9D4P2B8</accession>
<proteinExistence type="inferred from homology"/>
<dbReference type="EC" id="3.6.4.13" evidence="2"/>
<feature type="region of interest" description="Disordered" evidence="10">
    <location>
        <begin position="1"/>
        <end position="22"/>
    </location>
</feature>
<dbReference type="Pfam" id="PF04408">
    <property type="entry name" value="WHD_HA2"/>
    <property type="match status" value="1"/>
</dbReference>
<dbReference type="InterPro" id="IPR007502">
    <property type="entry name" value="Helicase-assoc_dom"/>
</dbReference>
<dbReference type="FunFam" id="3.40.50.300:FF:000578">
    <property type="entry name" value="probable ATP-dependent RNA helicase DHX35"/>
    <property type="match status" value="1"/>
</dbReference>
<feature type="domain" description="Helicase C-terminal" evidence="12">
    <location>
        <begin position="254"/>
        <end position="432"/>
    </location>
</feature>
<dbReference type="PANTHER" id="PTHR18934:SF136">
    <property type="entry name" value="ATP-DEPENDENT RNA HELICASE DHX35-RELATED"/>
    <property type="match status" value="1"/>
</dbReference>
<gene>
    <name evidence="13" type="ORF">HUG17_5372</name>
</gene>
<dbReference type="Pfam" id="PF00270">
    <property type="entry name" value="DEAD"/>
    <property type="match status" value="1"/>
</dbReference>
<dbReference type="Pfam" id="PF00271">
    <property type="entry name" value="Helicase_C"/>
    <property type="match status" value="1"/>
</dbReference>
<feature type="compositionally biased region" description="Polar residues" evidence="10">
    <location>
        <begin position="1"/>
        <end position="14"/>
    </location>
</feature>
<keyword evidence="4" id="KW-0547">Nucleotide-binding</keyword>
<dbReference type="Proteomes" id="UP000828236">
    <property type="component" value="Unassembled WGS sequence"/>
</dbReference>
<dbReference type="GO" id="GO:0005524">
    <property type="term" value="F:ATP binding"/>
    <property type="evidence" value="ECO:0007669"/>
    <property type="project" value="UniProtKB-KW"/>
</dbReference>
<dbReference type="PROSITE" id="PS51192">
    <property type="entry name" value="HELICASE_ATP_BIND_1"/>
    <property type="match status" value="1"/>
</dbReference>
<comment type="similarity">
    <text evidence="1">Belongs to the DEAD box helicase family. DEAH subfamily.</text>
</comment>
<dbReference type="InterPro" id="IPR001650">
    <property type="entry name" value="Helicase_C-like"/>
</dbReference>
<evidence type="ECO:0000313" key="13">
    <source>
        <dbReference type="EMBL" id="KAH7642327.1"/>
    </source>
</evidence>
<evidence type="ECO:0000256" key="1">
    <source>
        <dbReference type="ARBA" id="ARBA00008792"/>
    </source>
</evidence>
<evidence type="ECO:0000256" key="5">
    <source>
        <dbReference type="ARBA" id="ARBA00022801"/>
    </source>
</evidence>
<dbReference type="SUPFAM" id="SSF52540">
    <property type="entry name" value="P-loop containing nucleoside triphosphate hydrolases"/>
    <property type="match status" value="1"/>
</dbReference>
<keyword evidence="3" id="KW-0507">mRNA processing</keyword>
<dbReference type="InterPro" id="IPR002464">
    <property type="entry name" value="DNA/RNA_helicase_DEAH_CS"/>
</dbReference>
<dbReference type="AlphaFoldDB" id="A0A9D4P2B8"/>
<reference evidence="13" key="2">
    <citation type="journal article" date="2021" name="World Allergy Organ. J.">
        <title>Chromosome-level assembly of Dermatophagoides farinae genome and transcriptome reveals two novel allergens Der f 37 and Der f 39.</title>
        <authorList>
            <person name="Chen J."/>
            <person name="Cai Z."/>
            <person name="Fan D."/>
            <person name="Hu J."/>
            <person name="Hou Y."/>
            <person name="He Y."/>
            <person name="Zhang Z."/>
            <person name="Zhao Z."/>
            <person name="Gao P."/>
            <person name="Hu W."/>
            <person name="Sun J."/>
            <person name="Li J."/>
            <person name="Ji K."/>
        </authorList>
    </citation>
    <scope>NUCLEOTIDE SEQUENCE</scope>
    <source>
        <strain evidence="13">JKM2019</strain>
    </source>
</reference>
<dbReference type="FunFam" id="1.20.120.1080:FF:000001">
    <property type="entry name" value="Pre-mRNA-splicing factor ATP-dependent RNA helicase"/>
    <property type="match status" value="1"/>
</dbReference>
<dbReference type="Pfam" id="PF21010">
    <property type="entry name" value="HA2_C"/>
    <property type="match status" value="1"/>
</dbReference>
<dbReference type="GO" id="GO:0006397">
    <property type="term" value="P:mRNA processing"/>
    <property type="evidence" value="ECO:0007669"/>
    <property type="project" value="UniProtKB-KW"/>
</dbReference>
<evidence type="ECO:0000256" key="6">
    <source>
        <dbReference type="ARBA" id="ARBA00022806"/>
    </source>
</evidence>
<reference evidence="13" key="1">
    <citation type="submission" date="2020-06" db="EMBL/GenBank/DDBJ databases">
        <authorList>
            <person name="Ji K."/>
            <person name="Li J."/>
        </authorList>
    </citation>
    <scope>NUCLEOTIDE SEQUENCE</scope>
    <source>
        <strain evidence="13">JKM2019</strain>
        <tissue evidence="13">Whole body</tissue>
    </source>
</reference>
<dbReference type="InterPro" id="IPR027417">
    <property type="entry name" value="P-loop_NTPase"/>
</dbReference>
<dbReference type="FunFam" id="3.40.50.300:FF:000145">
    <property type="entry name" value="probable ATP-dependent RNA helicase DHX40"/>
    <property type="match status" value="1"/>
</dbReference>
<dbReference type="GO" id="GO:0008380">
    <property type="term" value="P:RNA splicing"/>
    <property type="evidence" value="ECO:0007669"/>
    <property type="project" value="UniProtKB-KW"/>
</dbReference>
<organism evidence="13">
    <name type="scientific">Dermatophagoides farinae</name>
    <name type="common">American house dust mite</name>
    <dbReference type="NCBI Taxonomy" id="6954"/>
    <lineage>
        <taxon>Eukaryota</taxon>
        <taxon>Metazoa</taxon>
        <taxon>Ecdysozoa</taxon>
        <taxon>Arthropoda</taxon>
        <taxon>Chelicerata</taxon>
        <taxon>Arachnida</taxon>
        <taxon>Acari</taxon>
        <taxon>Acariformes</taxon>
        <taxon>Sarcoptiformes</taxon>
        <taxon>Astigmata</taxon>
        <taxon>Psoroptidia</taxon>
        <taxon>Analgoidea</taxon>
        <taxon>Pyroglyphidae</taxon>
        <taxon>Dermatophagoidinae</taxon>
        <taxon>Dermatophagoides</taxon>
    </lineage>
</organism>
<dbReference type="GO" id="GO:0003723">
    <property type="term" value="F:RNA binding"/>
    <property type="evidence" value="ECO:0007669"/>
    <property type="project" value="TreeGrafter"/>
</dbReference>
<evidence type="ECO:0000256" key="4">
    <source>
        <dbReference type="ARBA" id="ARBA00022741"/>
    </source>
</evidence>
<evidence type="ECO:0000256" key="10">
    <source>
        <dbReference type="SAM" id="MobiDB-lite"/>
    </source>
</evidence>
<dbReference type="GO" id="GO:0016787">
    <property type="term" value="F:hydrolase activity"/>
    <property type="evidence" value="ECO:0007669"/>
    <property type="project" value="UniProtKB-KW"/>
</dbReference>
<dbReference type="SMART" id="SM00487">
    <property type="entry name" value="DEXDc"/>
    <property type="match status" value="1"/>
</dbReference>
<dbReference type="CDD" id="cd18791">
    <property type="entry name" value="SF2_C_RHA"/>
    <property type="match status" value="1"/>
</dbReference>